<dbReference type="Proteomes" id="UP000319732">
    <property type="component" value="Unassembled WGS sequence"/>
</dbReference>
<dbReference type="RefSeq" id="WP_142902383.1">
    <property type="nucleotide sequence ID" value="NZ_ML660087.1"/>
</dbReference>
<name>A0A545U9T6_9GAMM</name>
<accession>A0A545U9T6</accession>
<organism evidence="1 2">
    <name type="scientific">Exilibacterium tricleocarpae</name>
    <dbReference type="NCBI Taxonomy" id="2591008"/>
    <lineage>
        <taxon>Bacteria</taxon>
        <taxon>Pseudomonadati</taxon>
        <taxon>Pseudomonadota</taxon>
        <taxon>Gammaproteobacteria</taxon>
        <taxon>Cellvibrionales</taxon>
        <taxon>Cellvibrionaceae</taxon>
        <taxon>Exilibacterium</taxon>
    </lineage>
</organism>
<dbReference type="AlphaFoldDB" id="A0A545U9T6"/>
<evidence type="ECO:0000313" key="1">
    <source>
        <dbReference type="EMBL" id="TQV86230.1"/>
    </source>
</evidence>
<evidence type="ECO:0000313" key="2">
    <source>
        <dbReference type="Proteomes" id="UP000319732"/>
    </source>
</evidence>
<comment type="caution">
    <text evidence="1">The sequence shown here is derived from an EMBL/GenBank/DDBJ whole genome shotgun (WGS) entry which is preliminary data.</text>
</comment>
<gene>
    <name evidence="1" type="ORF">FKG94_01375</name>
</gene>
<proteinExistence type="predicted"/>
<sequence>MKNYVIVLGIFIFPGFVLADYLHEKNTSKNIQLLDDGSKSQVVFDKKGVFNIITYSDASTDLPLAMIDKMQQRTLEIRQNGYAIVDYELSNHHLLELMDDKKNPQKDRSRIFERLSFTPKSFDTFKKANIVEVKVVPAGAVGALRSTGIKRVVHYSKLGDLIVYENDYVEAGQKIEFFKEAINFYVGNDLEKPGILTNLRNSRGQTHTELRWISGNKFFTISHYGDVSLGQEKTEALKQLATWLSE</sequence>
<dbReference type="EMBL" id="VHSG01000002">
    <property type="protein sequence ID" value="TQV86230.1"/>
    <property type="molecule type" value="Genomic_DNA"/>
</dbReference>
<protein>
    <submittedName>
        <fullName evidence="1">Uncharacterized protein</fullName>
    </submittedName>
</protein>
<reference evidence="1 2" key="1">
    <citation type="submission" date="2019-06" db="EMBL/GenBank/DDBJ databases">
        <title>Whole genome sequence for Cellvibrionaceae sp. R142.</title>
        <authorList>
            <person name="Wang G."/>
        </authorList>
    </citation>
    <scope>NUCLEOTIDE SEQUENCE [LARGE SCALE GENOMIC DNA]</scope>
    <source>
        <strain evidence="1 2">R142</strain>
    </source>
</reference>
<keyword evidence="2" id="KW-1185">Reference proteome</keyword>